<dbReference type="GO" id="GO:0005856">
    <property type="term" value="C:cytoskeleton"/>
    <property type="evidence" value="ECO:0007669"/>
    <property type="project" value="UniProtKB-SubCell"/>
</dbReference>
<keyword evidence="5" id="KW-0547">Nucleotide-binding</keyword>
<comment type="catalytic activity">
    <reaction evidence="9">
        <text>ATP + H2O = ADP + phosphate + H(+)</text>
        <dbReference type="Rhea" id="RHEA:13065"/>
        <dbReference type="ChEBI" id="CHEBI:15377"/>
        <dbReference type="ChEBI" id="CHEBI:15378"/>
        <dbReference type="ChEBI" id="CHEBI:30616"/>
        <dbReference type="ChEBI" id="CHEBI:43474"/>
        <dbReference type="ChEBI" id="CHEBI:456216"/>
    </reaction>
</comment>
<evidence type="ECO:0000256" key="1">
    <source>
        <dbReference type="ARBA" id="ARBA00004245"/>
    </source>
</evidence>
<comment type="similarity">
    <text evidence="2 10">Belongs to the actin family.</text>
</comment>
<evidence type="ECO:0000256" key="10">
    <source>
        <dbReference type="RuleBase" id="RU000487"/>
    </source>
</evidence>
<keyword evidence="8" id="KW-0206">Cytoskeleton</keyword>
<dbReference type="FunFam" id="3.30.420.40:FF:000050">
    <property type="entry name" value="Actin, alpha skeletal muscle"/>
    <property type="match status" value="1"/>
</dbReference>
<evidence type="ECO:0000256" key="9">
    <source>
        <dbReference type="ARBA" id="ARBA00049360"/>
    </source>
</evidence>
<dbReference type="GO" id="GO:0016787">
    <property type="term" value="F:hydrolase activity"/>
    <property type="evidence" value="ECO:0007669"/>
    <property type="project" value="UniProtKB-KW"/>
</dbReference>
<dbReference type="Proteomes" id="UP000785679">
    <property type="component" value="Unassembled WGS sequence"/>
</dbReference>
<dbReference type="OrthoDB" id="6220758at2759"/>
<evidence type="ECO:0000256" key="8">
    <source>
        <dbReference type="ARBA" id="ARBA00023212"/>
    </source>
</evidence>
<protein>
    <recommendedName>
        <fullName evidence="3">Actin, cytoplasmic</fullName>
    </recommendedName>
</protein>
<evidence type="ECO:0000256" key="2">
    <source>
        <dbReference type="ARBA" id="ARBA00006752"/>
    </source>
</evidence>
<evidence type="ECO:0000313" key="11">
    <source>
        <dbReference type="EMBL" id="TNV78000.1"/>
    </source>
</evidence>
<dbReference type="AlphaFoldDB" id="A0A8J8NP26"/>
<evidence type="ECO:0000256" key="6">
    <source>
        <dbReference type="ARBA" id="ARBA00022801"/>
    </source>
</evidence>
<accession>A0A8J8NP26</accession>
<dbReference type="SUPFAM" id="SSF53067">
    <property type="entry name" value="Actin-like ATPase domain"/>
    <property type="match status" value="2"/>
</dbReference>
<name>A0A8J8NP26_HALGN</name>
<dbReference type="Pfam" id="PF00022">
    <property type="entry name" value="Actin"/>
    <property type="match status" value="1"/>
</dbReference>
<dbReference type="PRINTS" id="PR00190">
    <property type="entry name" value="ACTIN"/>
</dbReference>
<evidence type="ECO:0000256" key="7">
    <source>
        <dbReference type="ARBA" id="ARBA00022840"/>
    </source>
</evidence>
<dbReference type="Gene3D" id="3.30.420.40">
    <property type="match status" value="2"/>
</dbReference>
<dbReference type="FunFam" id="3.30.420.40:FF:000058">
    <property type="entry name" value="Putative actin-related protein 5"/>
    <property type="match status" value="1"/>
</dbReference>
<dbReference type="InterPro" id="IPR043129">
    <property type="entry name" value="ATPase_NBD"/>
</dbReference>
<keyword evidence="7" id="KW-0067">ATP-binding</keyword>
<organism evidence="11 12">
    <name type="scientific">Halteria grandinella</name>
    <dbReference type="NCBI Taxonomy" id="5974"/>
    <lineage>
        <taxon>Eukaryota</taxon>
        <taxon>Sar</taxon>
        <taxon>Alveolata</taxon>
        <taxon>Ciliophora</taxon>
        <taxon>Intramacronucleata</taxon>
        <taxon>Spirotrichea</taxon>
        <taxon>Stichotrichia</taxon>
        <taxon>Sporadotrichida</taxon>
        <taxon>Halteriidae</taxon>
        <taxon>Halteria</taxon>
    </lineage>
</organism>
<dbReference type="EMBL" id="RRYP01011039">
    <property type="protein sequence ID" value="TNV78000.1"/>
    <property type="molecule type" value="Genomic_DNA"/>
</dbReference>
<evidence type="ECO:0000256" key="5">
    <source>
        <dbReference type="ARBA" id="ARBA00022741"/>
    </source>
</evidence>
<evidence type="ECO:0000256" key="3">
    <source>
        <dbReference type="ARBA" id="ARBA00020098"/>
    </source>
</evidence>
<sequence>MQPRPLIIDLGTYTTKVGFSPQDFSQQALPQLMVPTLVGQTKLLPGRLSDVNAASGQQYFGFEALRRSSVLSLKYPMEHGIVMDWDEIGELLNYCVRDCMKCDFESLTSGIMLTESPLNPKRHKELMTQTLFESFNVPKMQISMNALNALYSEALQSGLVLECGEGLTSCVPIVDGYVLHQSVQRLDLGGRDVNEHLMELLKHKVVFSSTFEREFVRDIKEQCCFVRECAGDGVVSEKKRYQLPDGRIIDLSQELHEAPEVLFNSTILGRDEGQNVQNLVVDALASCEVDCRKVLSQNLIVCGGGSMFRGFSERLASELAGKATPLKEKPYRRYMSWIGAAVLASLSSFEAKWITKGEYQEYGSAIIHKKALY</sequence>
<keyword evidence="12" id="KW-1185">Reference proteome</keyword>
<proteinExistence type="inferred from homology"/>
<evidence type="ECO:0000256" key="4">
    <source>
        <dbReference type="ARBA" id="ARBA00022490"/>
    </source>
</evidence>
<evidence type="ECO:0000313" key="12">
    <source>
        <dbReference type="Proteomes" id="UP000785679"/>
    </source>
</evidence>
<dbReference type="InterPro" id="IPR004000">
    <property type="entry name" value="Actin"/>
</dbReference>
<reference evidence="11" key="1">
    <citation type="submission" date="2019-06" db="EMBL/GenBank/DDBJ databases">
        <authorList>
            <person name="Zheng W."/>
        </authorList>
    </citation>
    <scope>NUCLEOTIDE SEQUENCE</scope>
    <source>
        <strain evidence="11">QDHG01</strain>
    </source>
</reference>
<keyword evidence="4" id="KW-0963">Cytoplasm</keyword>
<dbReference type="GO" id="GO:0005524">
    <property type="term" value="F:ATP binding"/>
    <property type="evidence" value="ECO:0007669"/>
    <property type="project" value="UniProtKB-KW"/>
</dbReference>
<comment type="subcellular location">
    <subcellularLocation>
        <location evidence="1">Cytoplasm</location>
        <location evidence="1">Cytoskeleton</location>
    </subcellularLocation>
</comment>
<dbReference type="PANTHER" id="PTHR11937">
    <property type="entry name" value="ACTIN"/>
    <property type="match status" value="1"/>
</dbReference>
<keyword evidence="6" id="KW-0378">Hydrolase</keyword>
<comment type="caution">
    <text evidence="11">The sequence shown here is derived from an EMBL/GenBank/DDBJ whole genome shotgun (WGS) entry which is preliminary data.</text>
</comment>
<dbReference type="SMART" id="SM00268">
    <property type="entry name" value="ACTIN"/>
    <property type="match status" value="1"/>
</dbReference>
<dbReference type="Gene3D" id="3.90.640.10">
    <property type="entry name" value="Actin, Chain A, domain 4"/>
    <property type="match status" value="1"/>
</dbReference>
<gene>
    <name evidence="11" type="ORF">FGO68_gene7504</name>
</gene>